<comment type="similarity">
    <text evidence="8">Belongs to the snail C2H2-type zinc-finger protein family.</text>
</comment>
<dbReference type="GO" id="GO:0008270">
    <property type="term" value="F:zinc ion binding"/>
    <property type="evidence" value="ECO:0007669"/>
    <property type="project" value="UniProtKB-KW"/>
</dbReference>
<dbReference type="PANTHER" id="PTHR24388:SF54">
    <property type="entry name" value="PROTEIN ESCARGOT"/>
    <property type="match status" value="1"/>
</dbReference>
<dbReference type="PROSITE" id="PS50157">
    <property type="entry name" value="ZINC_FINGER_C2H2_2"/>
    <property type="match status" value="5"/>
</dbReference>
<keyword evidence="2" id="KW-0479">Metal-binding</keyword>
<evidence type="ECO:0000256" key="2">
    <source>
        <dbReference type="ARBA" id="ARBA00022723"/>
    </source>
</evidence>
<dbReference type="InterPro" id="IPR036236">
    <property type="entry name" value="Znf_C2H2_sf"/>
</dbReference>
<keyword evidence="12" id="KW-1185">Reference proteome</keyword>
<dbReference type="InParanoid" id="A0A6P8IQH4"/>
<feature type="region of interest" description="Disordered" evidence="10">
    <location>
        <begin position="1"/>
        <end position="26"/>
    </location>
</feature>
<dbReference type="GO" id="GO:0000978">
    <property type="term" value="F:RNA polymerase II cis-regulatory region sequence-specific DNA binding"/>
    <property type="evidence" value="ECO:0007669"/>
    <property type="project" value="TreeGrafter"/>
</dbReference>
<dbReference type="PROSITE" id="PS00028">
    <property type="entry name" value="ZINC_FINGER_C2H2_1"/>
    <property type="match status" value="4"/>
</dbReference>
<dbReference type="SUPFAM" id="SSF57667">
    <property type="entry name" value="beta-beta-alpha zinc fingers"/>
    <property type="match status" value="3"/>
</dbReference>
<dbReference type="FunFam" id="3.30.160.60:FF:000085">
    <property type="entry name" value="Snail zinc finger protein"/>
    <property type="match status" value="1"/>
</dbReference>
<dbReference type="FunFam" id="3.30.160.60:FF:000207">
    <property type="entry name" value="zinc finger protein SNAI2"/>
    <property type="match status" value="1"/>
</dbReference>
<dbReference type="Pfam" id="PF00096">
    <property type="entry name" value="zf-C2H2"/>
    <property type="match status" value="3"/>
</dbReference>
<sequence>MPRSFLVKKISEKKGPSSRNVPGLAHRGFGYTDKTHTGSSRTFLNHFDSKPKQDSKIKYWNGLGTPCIYPAEVTSVPGSKEHSSMTETRVKFEHSSDQVDIGLVGEVDSDPQSSPSTDKRPKHQCHQCSKCYSTLLGLAKHQQFHCNTHHKKTFTCKHCDKIYVSLGALKMHIRTHTLPCKCKICGKAFSRPWLLQGHIRTHTGEKPYQCSICKRAFADRSNLRAHMQTHAEVKKYSCSRCAKSFSRMSLLVKHEDSGCLSISHD</sequence>
<accession>A0A6P8IQH4</accession>
<dbReference type="InterPro" id="IPR050527">
    <property type="entry name" value="Snail/Krueppel_Znf"/>
</dbReference>
<feature type="domain" description="C2H2-type" evidence="11">
    <location>
        <begin position="123"/>
        <end position="150"/>
    </location>
</feature>
<evidence type="ECO:0000256" key="4">
    <source>
        <dbReference type="ARBA" id="ARBA00022771"/>
    </source>
</evidence>
<evidence type="ECO:0000256" key="1">
    <source>
        <dbReference type="ARBA" id="ARBA00004123"/>
    </source>
</evidence>
<dbReference type="KEGG" id="aten:116303297"/>
<feature type="domain" description="C2H2-type" evidence="11">
    <location>
        <begin position="208"/>
        <end position="235"/>
    </location>
</feature>
<evidence type="ECO:0000256" key="7">
    <source>
        <dbReference type="ARBA" id="ARBA00023242"/>
    </source>
</evidence>
<dbReference type="PANTHER" id="PTHR24388">
    <property type="entry name" value="ZINC FINGER PROTEIN"/>
    <property type="match status" value="1"/>
</dbReference>
<dbReference type="RefSeq" id="XP_031568675.1">
    <property type="nucleotide sequence ID" value="XM_031712815.1"/>
</dbReference>
<evidence type="ECO:0000256" key="8">
    <source>
        <dbReference type="ARBA" id="ARBA00037948"/>
    </source>
</evidence>
<keyword evidence="7" id="KW-0539">Nucleus</keyword>
<evidence type="ECO:0000256" key="10">
    <source>
        <dbReference type="SAM" id="MobiDB-lite"/>
    </source>
</evidence>
<dbReference type="GeneID" id="116303297"/>
<name>A0A6P8IQH4_ACTTE</name>
<evidence type="ECO:0000259" key="11">
    <source>
        <dbReference type="PROSITE" id="PS50157"/>
    </source>
</evidence>
<proteinExistence type="inferred from homology"/>
<dbReference type="SMART" id="SM00355">
    <property type="entry name" value="ZnF_C2H2"/>
    <property type="match status" value="5"/>
</dbReference>
<comment type="subcellular location">
    <subcellularLocation>
        <location evidence="1">Nucleus</location>
    </subcellularLocation>
</comment>
<evidence type="ECO:0000256" key="5">
    <source>
        <dbReference type="ARBA" id="ARBA00022833"/>
    </source>
</evidence>
<dbReference type="InterPro" id="IPR013087">
    <property type="entry name" value="Znf_C2H2_type"/>
</dbReference>
<evidence type="ECO:0000256" key="3">
    <source>
        <dbReference type="ARBA" id="ARBA00022737"/>
    </source>
</evidence>
<feature type="domain" description="C2H2-type" evidence="11">
    <location>
        <begin position="154"/>
        <end position="177"/>
    </location>
</feature>
<dbReference type="FunFam" id="3.30.160.60:FF:000043">
    <property type="entry name" value="Scratch family zinc finger 2"/>
    <property type="match status" value="1"/>
</dbReference>
<dbReference type="OrthoDB" id="5428132at2759"/>
<keyword evidence="4 9" id="KW-0863">Zinc-finger</keyword>
<evidence type="ECO:0000313" key="12">
    <source>
        <dbReference type="Proteomes" id="UP000515163"/>
    </source>
</evidence>
<gene>
    <name evidence="13" type="primary">LOC116303297</name>
</gene>
<dbReference type="GO" id="GO:0005634">
    <property type="term" value="C:nucleus"/>
    <property type="evidence" value="ECO:0007669"/>
    <property type="project" value="UniProtKB-SubCell"/>
</dbReference>
<organism evidence="12 13">
    <name type="scientific">Actinia tenebrosa</name>
    <name type="common">Australian red waratah sea anemone</name>
    <dbReference type="NCBI Taxonomy" id="6105"/>
    <lineage>
        <taxon>Eukaryota</taxon>
        <taxon>Metazoa</taxon>
        <taxon>Cnidaria</taxon>
        <taxon>Anthozoa</taxon>
        <taxon>Hexacorallia</taxon>
        <taxon>Actiniaria</taxon>
        <taxon>Actiniidae</taxon>
        <taxon>Actinia</taxon>
    </lineage>
</organism>
<dbReference type="Gene3D" id="3.30.160.60">
    <property type="entry name" value="Classic Zinc Finger"/>
    <property type="match status" value="4"/>
</dbReference>
<feature type="domain" description="C2H2-type" evidence="11">
    <location>
        <begin position="236"/>
        <end position="265"/>
    </location>
</feature>
<evidence type="ECO:0000313" key="13">
    <source>
        <dbReference type="RefSeq" id="XP_031568675.1"/>
    </source>
</evidence>
<protein>
    <submittedName>
        <fullName evidence="13">Protein snail homolog Sna-like</fullName>
    </submittedName>
</protein>
<reference evidence="13" key="1">
    <citation type="submission" date="2025-08" db="UniProtKB">
        <authorList>
            <consortium name="RefSeq"/>
        </authorList>
    </citation>
    <scope>IDENTIFICATION</scope>
    <source>
        <tissue evidence="13">Tentacle</tissue>
    </source>
</reference>
<dbReference type="AlphaFoldDB" id="A0A6P8IQH4"/>
<dbReference type="GO" id="GO:0000981">
    <property type="term" value="F:DNA-binding transcription factor activity, RNA polymerase II-specific"/>
    <property type="evidence" value="ECO:0007669"/>
    <property type="project" value="TreeGrafter"/>
</dbReference>
<keyword evidence="5" id="KW-0862">Zinc</keyword>
<feature type="domain" description="C2H2-type" evidence="11">
    <location>
        <begin position="180"/>
        <end position="207"/>
    </location>
</feature>
<evidence type="ECO:0000256" key="6">
    <source>
        <dbReference type="ARBA" id="ARBA00023125"/>
    </source>
</evidence>
<keyword evidence="3" id="KW-0677">Repeat</keyword>
<evidence type="ECO:0000256" key="9">
    <source>
        <dbReference type="PROSITE-ProRule" id="PRU00042"/>
    </source>
</evidence>
<dbReference type="FunCoup" id="A0A6P8IQH4">
    <property type="interactions" value="980"/>
</dbReference>
<dbReference type="Proteomes" id="UP000515163">
    <property type="component" value="Unplaced"/>
</dbReference>
<keyword evidence="6" id="KW-0238">DNA-binding</keyword>
<dbReference type="FunFam" id="3.30.160.60:FF:000860">
    <property type="entry name" value="zinc finger protein SNAI2"/>
    <property type="match status" value="1"/>
</dbReference>